<dbReference type="InterPro" id="IPR023582">
    <property type="entry name" value="Impact"/>
</dbReference>
<reference evidence="4 5" key="1">
    <citation type="journal article" date="2015" name="Genome Biol. Evol.">
        <title>Functionally Structured Genomes in Lactobacillus kunkeei Colonizing the Honey Crop and Food Products of Honeybees and Stingless Bees.</title>
        <authorList>
            <person name="Tamarit D."/>
            <person name="Ellegaard K.M."/>
            <person name="Wikander J."/>
            <person name="Olofsson T."/>
            <person name="Vasquez A."/>
            <person name="Andersson S.G."/>
        </authorList>
    </citation>
    <scope>NUCLEOTIDE SEQUENCE [LARGE SCALE GENOMIC DNA]</scope>
    <source>
        <strain evidence="4 5">LAko</strain>
    </source>
</reference>
<name>A0A0N0CSX6_9LACO</name>
<dbReference type="Pfam" id="PF09186">
    <property type="entry name" value="DUF1949"/>
    <property type="match status" value="1"/>
</dbReference>
<dbReference type="InterPro" id="IPR020568">
    <property type="entry name" value="Ribosomal_Su5_D2-typ_SF"/>
</dbReference>
<dbReference type="SUPFAM" id="SSF54980">
    <property type="entry name" value="EF-G C-terminal domain-like"/>
    <property type="match status" value="1"/>
</dbReference>
<feature type="domain" description="UPF0029" evidence="3">
    <location>
        <begin position="140"/>
        <end position="195"/>
    </location>
</feature>
<dbReference type="InterPro" id="IPR020569">
    <property type="entry name" value="UPF0029_Impact_CS"/>
</dbReference>
<dbReference type="AlphaFoldDB" id="A0A0N0CSX6"/>
<evidence type="ECO:0000313" key="4">
    <source>
        <dbReference type="EMBL" id="KOY76749.1"/>
    </source>
</evidence>
<accession>A0A0N0CSX6</accession>
<dbReference type="EMBL" id="JXCY01000004">
    <property type="protein sequence ID" value="KOY76749.1"/>
    <property type="molecule type" value="Genomic_DNA"/>
</dbReference>
<dbReference type="GO" id="GO:0005737">
    <property type="term" value="C:cytoplasm"/>
    <property type="evidence" value="ECO:0007669"/>
    <property type="project" value="TreeGrafter"/>
</dbReference>
<dbReference type="Gene3D" id="3.30.70.240">
    <property type="match status" value="1"/>
</dbReference>
<proteinExistence type="inferred from homology"/>
<comment type="caution">
    <text evidence="4">The sequence shown here is derived from an EMBL/GenBank/DDBJ whole genome shotgun (WGS) entry which is preliminary data.</text>
</comment>
<dbReference type="PANTHER" id="PTHR16301:SF20">
    <property type="entry name" value="IMPACT FAMILY MEMBER YIGZ"/>
    <property type="match status" value="1"/>
</dbReference>
<dbReference type="NCBIfam" id="TIGR00257">
    <property type="entry name" value="IMPACT_YIGZ"/>
    <property type="match status" value="1"/>
</dbReference>
<evidence type="ECO:0000313" key="5">
    <source>
        <dbReference type="Proteomes" id="UP000037778"/>
    </source>
</evidence>
<dbReference type="InterPro" id="IPR035647">
    <property type="entry name" value="EFG_III/V"/>
</dbReference>
<dbReference type="Pfam" id="PF01205">
    <property type="entry name" value="Impact_N"/>
    <property type="match status" value="1"/>
</dbReference>
<keyword evidence="5" id="KW-1185">Reference proteome</keyword>
<evidence type="ECO:0000259" key="3">
    <source>
        <dbReference type="Pfam" id="PF09186"/>
    </source>
</evidence>
<evidence type="ECO:0000259" key="2">
    <source>
        <dbReference type="Pfam" id="PF01205"/>
    </source>
</evidence>
<dbReference type="InterPro" id="IPR001498">
    <property type="entry name" value="Impact_N"/>
</dbReference>
<organism evidence="4 5">
    <name type="scientific">Apilactobacillus kunkeei</name>
    <dbReference type="NCBI Taxonomy" id="148814"/>
    <lineage>
        <taxon>Bacteria</taxon>
        <taxon>Bacillati</taxon>
        <taxon>Bacillota</taxon>
        <taxon>Bacilli</taxon>
        <taxon>Lactobacillales</taxon>
        <taxon>Lactobacillaceae</taxon>
        <taxon>Apilactobacillus</taxon>
    </lineage>
</organism>
<sequence length="216" mass="24103">MEKDYLTIKENGVNEIDIKKSQFICSIARVSNEEEAIAFVNSVKEEHKKATHNCHAYVIGQDDSIQRASDNGEPSGTAGVPILEALKNIGVHNTAAVVTRYFGGIKLGAGGLIRAYSNATTKAIEHVGIVKKILQTEITIDVAYNLFDQLNYHLEENGINIIDTQYTDKVSVIVAIDNPKVEEFKQKVIDLLNGRVEMHDGDEKYFEVDYDPYKKE</sequence>
<dbReference type="PANTHER" id="PTHR16301">
    <property type="entry name" value="IMPACT-RELATED"/>
    <property type="match status" value="1"/>
</dbReference>
<dbReference type="InterPro" id="IPR015269">
    <property type="entry name" value="UPF0029_Impact_C"/>
</dbReference>
<evidence type="ECO:0000256" key="1">
    <source>
        <dbReference type="ARBA" id="ARBA00007665"/>
    </source>
</evidence>
<comment type="similarity">
    <text evidence="1">Belongs to the IMPACT family.</text>
</comment>
<dbReference type="InterPro" id="IPR015796">
    <property type="entry name" value="Impact_YigZ-like"/>
</dbReference>
<evidence type="ECO:0008006" key="6">
    <source>
        <dbReference type="Google" id="ProtNLM"/>
    </source>
</evidence>
<dbReference type="InterPro" id="IPR036956">
    <property type="entry name" value="Impact_N_sf"/>
</dbReference>
<gene>
    <name evidence="4" type="ORF">RZ71_12020</name>
</gene>
<dbReference type="Gene3D" id="3.30.230.30">
    <property type="entry name" value="Impact, N-terminal domain"/>
    <property type="match status" value="1"/>
</dbReference>
<protein>
    <recommendedName>
        <fullName evidence="6">YigZ family protein</fullName>
    </recommendedName>
</protein>
<dbReference type="PATRIC" id="fig|148814.8.peg.397"/>
<dbReference type="PROSITE" id="PS00910">
    <property type="entry name" value="UPF0029"/>
    <property type="match status" value="1"/>
</dbReference>
<feature type="domain" description="Impact N-terminal" evidence="2">
    <location>
        <begin position="19"/>
        <end position="124"/>
    </location>
</feature>
<dbReference type="GO" id="GO:0006446">
    <property type="term" value="P:regulation of translational initiation"/>
    <property type="evidence" value="ECO:0007669"/>
    <property type="project" value="TreeGrafter"/>
</dbReference>
<dbReference type="SUPFAM" id="SSF54211">
    <property type="entry name" value="Ribosomal protein S5 domain 2-like"/>
    <property type="match status" value="1"/>
</dbReference>
<dbReference type="Proteomes" id="UP000037778">
    <property type="component" value="Unassembled WGS sequence"/>
</dbReference>
<dbReference type="RefSeq" id="WP_053791551.1">
    <property type="nucleotide sequence ID" value="NZ_JXCY01000004.1"/>
</dbReference>